<dbReference type="VEuPathDB" id="FungiDB:C7_03140W_A"/>
<dbReference type="RefSeq" id="XP_716964.2">
    <property type="nucleotide sequence ID" value="XM_711871.2"/>
</dbReference>
<dbReference type="GeneID" id="3641347"/>
<dbReference type="OrthoDB" id="4021105at2759"/>
<reference evidence="3 4" key="3">
    <citation type="journal article" date="2013" name="Genome Biol.">
        <title>Assembly of a phased diploid Candida albicans genome facilitates allele-specific measurements and provides a simple model for repeat and indel structure.</title>
        <authorList>
            <person name="Muzzey D."/>
            <person name="Schwartz K."/>
            <person name="Weissman J.S."/>
            <person name="Sherlock G."/>
        </authorList>
    </citation>
    <scope>NUCLEOTIDE SEQUENCE [LARGE SCALE GENOMIC DNA]</scope>
    <source>
        <strain evidence="4">SC5314 / ATCC MYA-2876</strain>
    </source>
</reference>
<reference evidence="3 4" key="2">
    <citation type="journal article" date="2007" name="Genome Biol.">
        <title>Assembly of the Candida albicans genome into sixteen supercontigs aligned on the eight chromosomes.</title>
        <authorList>
            <person name="van het Hoog M."/>
            <person name="Rast T.J."/>
            <person name="Martchenko M."/>
            <person name="Grindle S."/>
            <person name="Dignard D."/>
            <person name="Hogues H."/>
            <person name="Cuomo C."/>
            <person name="Berriman M."/>
            <person name="Scherer S."/>
            <person name="Magee B.B."/>
            <person name="Whiteway M."/>
            <person name="Chibana H."/>
            <person name="Nantel A."/>
            <person name="Magee P.T."/>
        </authorList>
    </citation>
    <scope>GENOME REANNOTATION</scope>
    <source>
        <strain evidence="4">SC5314 / ATCC MYA-2876</strain>
    </source>
</reference>
<dbReference type="PANTHER" id="PTHR36766:SF64">
    <property type="entry name" value="OS12G0206100 PROTEIN"/>
    <property type="match status" value="1"/>
</dbReference>
<dbReference type="Gene3D" id="3.80.10.10">
    <property type="entry name" value="Ribonuclease Inhibitor"/>
    <property type="match status" value="2"/>
</dbReference>
<dbReference type="CGD" id="CAL0000175960">
    <property type="gene designation" value="orf19.12606"/>
</dbReference>
<dbReference type="Proteomes" id="UP000000559">
    <property type="component" value="Chromosome 7"/>
</dbReference>
<dbReference type="InParanoid" id="A0A1D8PR91"/>
<dbReference type="EMBL" id="CP017629">
    <property type="protein sequence ID" value="AOW30659.1"/>
    <property type="molecule type" value="Genomic_DNA"/>
</dbReference>
<organism evidence="3 4">
    <name type="scientific">Candida albicans (strain SC5314 / ATCC MYA-2876)</name>
    <name type="common">Yeast</name>
    <dbReference type="NCBI Taxonomy" id="237561"/>
    <lineage>
        <taxon>Eukaryota</taxon>
        <taxon>Fungi</taxon>
        <taxon>Dikarya</taxon>
        <taxon>Ascomycota</taxon>
        <taxon>Saccharomycotina</taxon>
        <taxon>Pichiomycetes</taxon>
        <taxon>Debaryomycetaceae</taxon>
        <taxon>Candida/Lodderomyces clade</taxon>
        <taxon>Candida</taxon>
    </lineage>
</organism>
<evidence type="ECO:0000313" key="4">
    <source>
        <dbReference type="Proteomes" id="UP000000559"/>
    </source>
</evidence>
<feature type="region of interest" description="Disordered" evidence="1">
    <location>
        <begin position="692"/>
        <end position="723"/>
    </location>
</feature>
<dbReference type="InterPro" id="IPR032675">
    <property type="entry name" value="LRR_dom_sf"/>
</dbReference>
<dbReference type="SMR" id="A0A1D8PR91"/>
<evidence type="ECO:0000256" key="1">
    <source>
        <dbReference type="SAM" id="MobiDB-lite"/>
    </source>
</evidence>
<dbReference type="SUPFAM" id="SSF52058">
    <property type="entry name" value="L domain-like"/>
    <property type="match status" value="1"/>
</dbReference>
<protein>
    <submittedName>
        <fullName evidence="3">Uncharacterized protein</fullName>
    </submittedName>
</protein>
<dbReference type="SUPFAM" id="SSF52047">
    <property type="entry name" value="RNI-like"/>
    <property type="match status" value="1"/>
</dbReference>
<dbReference type="KEGG" id="cal:CAALFM_C703140WA"/>
<evidence type="ECO:0000313" key="3">
    <source>
        <dbReference type="EMBL" id="AOW30659.1"/>
    </source>
</evidence>
<dbReference type="AlphaFoldDB" id="A0A1D8PR91"/>
<keyword evidence="4" id="KW-1185">Reference proteome</keyword>
<sequence length="723" mass="81977">MSSTDIGATLFARLVDNQSDTIPIIVNYLPKCMLPELLDISSVRNAAASTILSNVNITDSVSRHENIYGDDNSYNKCKCVQFDIEPANLKRGVDQWGIYPTKIHFDGMEQFQNIFENFPEVLQNARSINGSFYCLEGENSKRILREMVSSNVKFEVLKLFEFGDMGSVPLFVKDLDLVNTKLDTTCISGLQRFYSNTKKINTPLLNYSFISRLEQLSITTNTPTEVSLPQSLRKLTVDSCNGTISLSCEESNNLKELLFRSMNTKSFVETGIMAPNLKVLRLANCYDLTDFDSLKGFTQLEELSIKDTIYPIGLFDAISFPKLKSFTYGGVENLFESSHVWLSSESLPEEFNNPILKFPPNLTSLHIEDADYFKINLDTLVFPVSLTDLRLSQVLLSEGEIPLNENLESIFIDTPKLTFSGEFTLPKSAKKFTINADHLTFQGSRFLKELPTNLSSLSLKAYESGEMKTPVGKIKWPSSLKSLALKRFDLNHKTFKMLNLRDSKLEDIDIYKCKLEKLDVHALPTSVVDLKLVNVGIENLPPSLERLEKLKHLTLRKNRFGNLVPVKLPMKSLETINVSRCYLRTVSPLLVSMKEKRFSKTRLEITAWNNPNLAVDDVLKSLKTIKGLTVIVSRLDDDNFMIVSRLTASQRAEKINIDFHPDNPELNYLMEANLCYDSDQIYCGSEISLDDVEDENGDDYEDEVEVESDDNGEYTYYDEGELI</sequence>
<accession>A0A1D8PR91</accession>
<gene>
    <name evidence="3" type="ordered locus">CAALFM_C703140WA</name>
    <name evidence="2" type="ordered locus">orf19.12606</name>
</gene>
<dbReference type="PANTHER" id="PTHR36766">
    <property type="entry name" value="PLANT BROAD-SPECTRUM MILDEW RESISTANCE PROTEIN RPW8"/>
    <property type="match status" value="1"/>
</dbReference>
<evidence type="ECO:0000313" key="2">
    <source>
        <dbReference type="CGD" id="CAL0000175960"/>
    </source>
</evidence>
<dbReference type="GO" id="GO:0031146">
    <property type="term" value="P:SCF-dependent proteasomal ubiquitin-dependent protein catabolic process"/>
    <property type="evidence" value="ECO:0000318"/>
    <property type="project" value="GO_Central"/>
</dbReference>
<name>A0A1D8PR91_CANAL</name>
<reference evidence="3 4" key="1">
    <citation type="journal article" date="2004" name="Proc. Natl. Acad. Sci. U.S.A.">
        <title>The diploid genome sequence of Candida albicans.</title>
        <authorList>
            <person name="Jones T."/>
            <person name="Federspiel N.A."/>
            <person name="Chibana H."/>
            <person name="Dungan J."/>
            <person name="Kalman S."/>
            <person name="Magee B.B."/>
            <person name="Newport G."/>
            <person name="Thorstenson Y.R."/>
            <person name="Agabian N."/>
            <person name="Magee P.T."/>
            <person name="Davis R.W."/>
            <person name="Scherer S."/>
        </authorList>
    </citation>
    <scope>NUCLEOTIDE SEQUENCE [LARGE SCALE GENOMIC DNA]</scope>
    <source>
        <strain evidence="4">SC5314 / ATCC MYA-2876</strain>
    </source>
</reference>
<dbReference type="GO" id="GO:0019005">
    <property type="term" value="C:SCF ubiquitin ligase complex"/>
    <property type="evidence" value="ECO:0000318"/>
    <property type="project" value="GO_Central"/>
</dbReference>
<proteinExistence type="predicted"/>
<dbReference type="STRING" id="237561.A0A1D8PR91"/>